<protein>
    <submittedName>
        <fullName evidence="2">Uncharacterized protein</fullName>
    </submittedName>
</protein>
<evidence type="ECO:0000256" key="1">
    <source>
        <dbReference type="SAM" id="MobiDB-lite"/>
    </source>
</evidence>
<dbReference type="EnsemblPlants" id="ONIVA09G06930.1">
    <property type="protein sequence ID" value="ONIVA09G06930.1"/>
    <property type="gene ID" value="ONIVA09G06930"/>
</dbReference>
<evidence type="ECO:0000313" key="3">
    <source>
        <dbReference type="Proteomes" id="UP000006591"/>
    </source>
</evidence>
<proteinExistence type="predicted"/>
<evidence type="ECO:0000313" key="2">
    <source>
        <dbReference type="EnsemblPlants" id="ONIVA09G06930.1"/>
    </source>
</evidence>
<accession>A0A0E0IIG9</accession>
<dbReference type="Proteomes" id="UP000006591">
    <property type="component" value="Chromosome 9"/>
</dbReference>
<reference evidence="2" key="2">
    <citation type="submission" date="2018-04" db="EMBL/GenBank/DDBJ databases">
        <title>OnivRS2 (Oryza nivara Reference Sequence Version 2).</title>
        <authorList>
            <person name="Zhang J."/>
            <person name="Kudrna D."/>
            <person name="Lee S."/>
            <person name="Talag J."/>
            <person name="Rajasekar S."/>
            <person name="Welchert J."/>
            <person name="Hsing Y.-I."/>
            <person name="Wing R.A."/>
        </authorList>
    </citation>
    <scope>NUCLEOTIDE SEQUENCE [LARGE SCALE GENOMIC DNA]</scope>
    <source>
        <strain evidence="2">SL10</strain>
    </source>
</reference>
<sequence>MAEEVSDNNGRGVSLPPSWICGWLASRGADPTVVVLGEADPVVVGGRLGGGGRGRHILLPKHTLDWWPTLPHNINKSKIKNQPLPPPTTPSQASAADGRVISGRRRPSSRQIWRRESASSRPLLLPPNAAAAPRCYSGGDGTVGPPPPFLLSDLEEGGRLRAAAAPPAAHRRRRHTLLMTPTPTPLLLPPLFLPPGEEKERRKRREEELDELVQTDEELVKLATNPLAAQHALLLRDTPLSPHLISYLIGPPLAR</sequence>
<keyword evidence="3" id="KW-1185">Reference proteome</keyword>
<dbReference type="AlphaFoldDB" id="A0A0E0IIG9"/>
<dbReference type="Gramene" id="ONIVA09G06930.1">
    <property type="protein sequence ID" value="ONIVA09G06930.1"/>
    <property type="gene ID" value="ONIVA09G06930"/>
</dbReference>
<organism evidence="2">
    <name type="scientific">Oryza nivara</name>
    <name type="common">Indian wild rice</name>
    <name type="synonym">Oryza sativa f. spontanea</name>
    <dbReference type="NCBI Taxonomy" id="4536"/>
    <lineage>
        <taxon>Eukaryota</taxon>
        <taxon>Viridiplantae</taxon>
        <taxon>Streptophyta</taxon>
        <taxon>Embryophyta</taxon>
        <taxon>Tracheophyta</taxon>
        <taxon>Spermatophyta</taxon>
        <taxon>Magnoliopsida</taxon>
        <taxon>Liliopsida</taxon>
        <taxon>Poales</taxon>
        <taxon>Poaceae</taxon>
        <taxon>BOP clade</taxon>
        <taxon>Oryzoideae</taxon>
        <taxon>Oryzeae</taxon>
        <taxon>Oryzinae</taxon>
        <taxon>Oryza</taxon>
    </lineage>
</organism>
<feature type="region of interest" description="Disordered" evidence="1">
    <location>
        <begin position="77"/>
        <end position="128"/>
    </location>
</feature>
<name>A0A0E0IIG9_ORYNI</name>
<dbReference type="HOGENOM" id="CLU_1091466_0_0_1"/>
<reference evidence="2" key="1">
    <citation type="submission" date="2015-04" db="UniProtKB">
        <authorList>
            <consortium name="EnsemblPlants"/>
        </authorList>
    </citation>
    <scope>IDENTIFICATION</scope>
    <source>
        <strain evidence="2">SL10</strain>
    </source>
</reference>
<feature type="compositionally biased region" description="Low complexity" evidence="1">
    <location>
        <begin position="119"/>
        <end position="128"/>
    </location>
</feature>